<comment type="caution">
    <text evidence="1">The sequence shown here is derived from an EMBL/GenBank/DDBJ whole genome shotgun (WGS) entry which is preliminary data.</text>
</comment>
<organism evidence="1 2">
    <name type="scientific">Pannonibacter tanglangensis</name>
    <dbReference type="NCBI Taxonomy" id="2750084"/>
    <lineage>
        <taxon>Bacteria</taxon>
        <taxon>Pseudomonadati</taxon>
        <taxon>Pseudomonadota</taxon>
        <taxon>Alphaproteobacteria</taxon>
        <taxon>Hyphomicrobiales</taxon>
        <taxon>Stappiaceae</taxon>
        <taxon>Pannonibacter</taxon>
    </lineage>
</organism>
<gene>
    <name evidence="1" type="ORF">GWI71_19265</name>
</gene>
<dbReference type="RefSeq" id="WP_161677845.1">
    <property type="nucleotide sequence ID" value="NZ_JAABLP010000006.1"/>
</dbReference>
<protein>
    <submittedName>
        <fullName evidence="1">Uncharacterized protein</fullName>
    </submittedName>
</protein>
<keyword evidence="2" id="KW-1185">Reference proteome</keyword>
<proteinExistence type="predicted"/>
<dbReference type="Proteomes" id="UP000541347">
    <property type="component" value="Unassembled WGS sequence"/>
</dbReference>
<evidence type="ECO:0000313" key="2">
    <source>
        <dbReference type="Proteomes" id="UP000541347"/>
    </source>
</evidence>
<sequence length="100" mass="10582">MRASEPNTQTEFELERYIIEHRDTRDEAAPAAAHPGLLAMRYLFENGHLAACGFASDADPSRPLPMDALADVQVAALQATLAALRKADGAPVAAAVPRAG</sequence>
<name>A0ABW9ZLP0_9HYPH</name>
<reference evidence="1 2" key="1">
    <citation type="submission" date="2020-01" db="EMBL/GenBank/DDBJ databases">
        <authorList>
            <person name="Peng S.Y."/>
            <person name="Li J."/>
            <person name="Wang M."/>
            <person name="Wang L."/>
            <person name="Wang C.Q."/>
            <person name="Wang J.R."/>
        </authorList>
    </citation>
    <scope>NUCLEOTIDE SEQUENCE [LARGE SCALE GENOMIC DNA]</scope>
    <source>
        <strain evidence="1 2">XCT-34</strain>
    </source>
</reference>
<accession>A0ABW9ZLP0</accession>
<evidence type="ECO:0000313" key="1">
    <source>
        <dbReference type="EMBL" id="NBN65843.1"/>
    </source>
</evidence>
<dbReference type="EMBL" id="JAABLP010000006">
    <property type="protein sequence ID" value="NBN65843.1"/>
    <property type="molecule type" value="Genomic_DNA"/>
</dbReference>